<protein>
    <submittedName>
        <fullName evidence="1">Uncharacterized protein</fullName>
    </submittedName>
</protein>
<evidence type="ECO:0000313" key="2">
    <source>
        <dbReference type="Proteomes" id="UP001055153"/>
    </source>
</evidence>
<dbReference type="Proteomes" id="UP001055153">
    <property type="component" value="Unassembled WGS sequence"/>
</dbReference>
<evidence type="ECO:0000313" key="1">
    <source>
        <dbReference type="EMBL" id="GJE03635.1"/>
    </source>
</evidence>
<name>A0ABQ4SP76_9HYPH</name>
<reference evidence="1" key="1">
    <citation type="journal article" date="2021" name="Front. Microbiol.">
        <title>Comprehensive Comparative Genomics and Phenotyping of Methylobacterium Species.</title>
        <authorList>
            <person name="Alessa O."/>
            <person name="Ogura Y."/>
            <person name="Fujitani Y."/>
            <person name="Takami H."/>
            <person name="Hayashi T."/>
            <person name="Sahin N."/>
            <person name="Tani A."/>
        </authorList>
    </citation>
    <scope>NUCLEOTIDE SEQUENCE</scope>
    <source>
        <strain evidence="1">DSM 17168</strain>
    </source>
</reference>
<organism evidence="1 2">
    <name type="scientific">Methylobacterium isbiliense</name>
    <dbReference type="NCBI Taxonomy" id="315478"/>
    <lineage>
        <taxon>Bacteria</taxon>
        <taxon>Pseudomonadati</taxon>
        <taxon>Pseudomonadota</taxon>
        <taxon>Alphaproteobacteria</taxon>
        <taxon>Hyphomicrobiales</taxon>
        <taxon>Methylobacteriaceae</taxon>
        <taxon>Methylobacterium</taxon>
    </lineage>
</organism>
<keyword evidence="2" id="KW-1185">Reference proteome</keyword>
<comment type="caution">
    <text evidence="1">The sequence shown here is derived from an EMBL/GenBank/DDBJ whole genome shotgun (WGS) entry which is preliminary data.</text>
</comment>
<proteinExistence type="predicted"/>
<dbReference type="EMBL" id="BPQQ01000086">
    <property type="protein sequence ID" value="GJE03635.1"/>
    <property type="molecule type" value="Genomic_DNA"/>
</dbReference>
<gene>
    <name evidence="1" type="ORF">GMJLKIPL_5592</name>
</gene>
<sequence length="68" mass="7564">MLGEDAELLWEVYIDMEPEDGCLWVYGSDEQQIPAFTGFGIESLTDFIREHKANRGDGKNGDGQKPGS</sequence>
<accession>A0ABQ4SP76</accession>
<reference evidence="1" key="2">
    <citation type="submission" date="2021-08" db="EMBL/GenBank/DDBJ databases">
        <authorList>
            <person name="Tani A."/>
            <person name="Ola A."/>
            <person name="Ogura Y."/>
            <person name="Katsura K."/>
            <person name="Hayashi T."/>
        </authorList>
    </citation>
    <scope>NUCLEOTIDE SEQUENCE</scope>
    <source>
        <strain evidence="1">DSM 17168</strain>
    </source>
</reference>